<organism evidence="1 2">
    <name type="scientific">Camellia lanceoleosa</name>
    <dbReference type="NCBI Taxonomy" id="1840588"/>
    <lineage>
        <taxon>Eukaryota</taxon>
        <taxon>Viridiplantae</taxon>
        <taxon>Streptophyta</taxon>
        <taxon>Embryophyta</taxon>
        <taxon>Tracheophyta</taxon>
        <taxon>Spermatophyta</taxon>
        <taxon>Magnoliopsida</taxon>
        <taxon>eudicotyledons</taxon>
        <taxon>Gunneridae</taxon>
        <taxon>Pentapetalae</taxon>
        <taxon>asterids</taxon>
        <taxon>Ericales</taxon>
        <taxon>Theaceae</taxon>
        <taxon>Camellia</taxon>
    </lineage>
</organism>
<name>A0ACC0FRL5_9ERIC</name>
<evidence type="ECO:0000313" key="1">
    <source>
        <dbReference type="EMBL" id="KAI7990752.1"/>
    </source>
</evidence>
<sequence length="566" mass="64140">MELSSVFASRFHPIFITQSSPPIPTSSFSPSSPLLSTSRPNNNNNSPSSTSSTISSTITRPNNASHTTQNPLSISHAARQSAILDIQQSSDLDSALARSGGMLRVQDLNIILRQFGKLNRWKELSQLFDWMRKNGKISTSSYSSYIKFMGKGLNPVKVLEIYNNIEDESTRNNVSVCNSVLSCLIRNGKFESSIRLFHQMKQDGLRPDVVTYSTLLAGCTKVKNGYSKAIELLQELKSNRLHMDSVIYGTLLAVCASNSHCEEAENFFNQMKDEGYSPNIYHYSSLLNAYSVDGNYKKADMLVQDMKSGVMLTTLLKVYVRGGLFEKSRELLTELEALGYAEDEMPYCLLMDGLAKAGQIHEAKSVFEEMMKKNVKSDGYAHSIMISSFCRSGLFEEAKQLACDFEATYNKYDLSRRNGSVMKMMKKMDELAISPDWNTFNILIEYFCKEKLYLLAYRTMEDMHKKGHQPEEDNAKLISEPATKKFATSFLKSGNINMVNDVIKAIHSSGYKINQGLFHMAVSRYITQPEKKELLLQLLQWMPESRHFRNQSANYYMTLPVCRMHQ</sequence>
<gene>
    <name evidence="1" type="ORF">LOK49_LG12G00163</name>
</gene>
<evidence type="ECO:0000313" key="2">
    <source>
        <dbReference type="Proteomes" id="UP001060215"/>
    </source>
</evidence>
<dbReference type="EMBL" id="CM045770">
    <property type="protein sequence ID" value="KAI7990752.1"/>
    <property type="molecule type" value="Genomic_DNA"/>
</dbReference>
<keyword evidence="2" id="KW-1185">Reference proteome</keyword>
<protein>
    <submittedName>
        <fullName evidence="1">Pentatricopeptide repeat-containing protein</fullName>
    </submittedName>
</protein>
<reference evidence="1 2" key="1">
    <citation type="journal article" date="2022" name="Plant J.">
        <title>Chromosome-level genome of Camellia lanceoleosa provides a valuable resource for understanding genome evolution and self-incompatibility.</title>
        <authorList>
            <person name="Gong W."/>
            <person name="Xiao S."/>
            <person name="Wang L."/>
            <person name="Liao Z."/>
            <person name="Chang Y."/>
            <person name="Mo W."/>
            <person name="Hu G."/>
            <person name="Li W."/>
            <person name="Zhao G."/>
            <person name="Zhu H."/>
            <person name="Hu X."/>
            <person name="Ji K."/>
            <person name="Xiang X."/>
            <person name="Song Q."/>
            <person name="Yuan D."/>
            <person name="Jin S."/>
            <person name="Zhang L."/>
        </authorList>
    </citation>
    <scope>NUCLEOTIDE SEQUENCE [LARGE SCALE GENOMIC DNA]</scope>
    <source>
        <strain evidence="1">SQ_2022a</strain>
    </source>
</reference>
<comment type="caution">
    <text evidence="1">The sequence shown here is derived from an EMBL/GenBank/DDBJ whole genome shotgun (WGS) entry which is preliminary data.</text>
</comment>
<proteinExistence type="predicted"/>
<dbReference type="Proteomes" id="UP001060215">
    <property type="component" value="Chromosome 13"/>
</dbReference>
<accession>A0ACC0FRL5</accession>